<dbReference type="CDD" id="cd00037">
    <property type="entry name" value="CLECT"/>
    <property type="match status" value="3"/>
</dbReference>
<dbReference type="PROSITE" id="PS50041">
    <property type="entry name" value="C_TYPE_LECTIN_2"/>
    <property type="match status" value="3"/>
</dbReference>
<evidence type="ECO:0000259" key="6">
    <source>
        <dbReference type="PROSITE" id="PS50041"/>
    </source>
</evidence>
<feature type="domain" description="C-type lectin" evidence="6">
    <location>
        <begin position="353"/>
        <end position="443"/>
    </location>
</feature>
<dbReference type="FunFam" id="3.10.100.10:FF:000049">
    <property type="entry name" value="Lymphocyte antigen 75 variant"/>
    <property type="match status" value="1"/>
</dbReference>
<gene>
    <name evidence="7" type="primary">LY75</name>
    <name evidence="7" type="ORF">L345_04641</name>
</gene>
<comment type="subcellular location">
    <subcellularLocation>
        <location evidence="1">Secreted</location>
    </subcellularLocation>
</comment>
<feature type="domain" description="C-type lectin" evidence="6">
    <location>
        <begin position="90"/>
        <end position="199"/>
    </location>
</feature>
<evidence type="ECO:0000256" key="2">
    <source>
        <dbReference type="ARBA" id="ARBA00006250"/>
    </source>
</evidence>
<feature type="non-terminal residue" evidence="7">
    <location>
        <position position="1"/>
    </location>
</feature>
<dbReference type="InterPro" id="IPR050111">
    <property type="entry name" value="C-type_lectin/snaclec_domain"/>
</dbReference>
<evidence type="ECO:0000256" key="5">
    <source>
        <dbReference type="ARBA" id="ARBA00023157"/>
    </source>
</evidence>
<accession>V8P6C4</accession>
<evidence type="ECO:0000313" key="8">
    <source>
        <dbReference type="Proteomes" id="UP000018936"/>
    </source>
</evidence>
<reference evidence="7 8" key="1">
    <citation type="journal article" date="2013" name="Proc. Natl. Acad. Sci. U.S.A.">
        <title>The king cobra genome reveals dynamic gene evolution and adaptation in the snake venom system.</title>
        <authorList>
            <person name="Vonk F.J."/>
            <person name="Casewell N.R."/>
            <person name="Henkel C.V."/>
            <person name="Heimberg A.M."/>
            <person name="Jansen H.J."/>
            <person name="McCleary R.J."/>
            <person name="Kerkkamp H.M."/>
            <person name="Vos R.A."/>
            <person name="Guerreiro I."/>
            <person name="Calvete J.J."/>
            <person name="Wuster W."/>
            <person name="Woods A.E."/>
            <person name="Logan J.M."/>
            <person name="Harrison R.A."/>
            <person name="Castoe T.A."/>
            <person name="de Koning A.P."/>
            <person name="Pollock D.D."/>
            <person name="Yandell M."/>
            <person name="Calderon D."/>
            <person name="Renjifo C."/>
            <person name="Currier R.B."/>
            <person name="Salgado D."/>
            <person name="Pla D."/>
            <person name="Sanz L."/>
            <person name="Hyder A.S."/>
            <person name="Ribeiro J.M."/>
            <person name="Arntzen J.W."/>
            <person name="van den Thillart G.E."/>
            <person name="Boetzer M."/>
            <person name="Pirovano W."/>
            <person name="Dirks R.P."/>
            <person name="Spaink H.P."/>
            <person name="Duboule D."/>
            <person name="McGlinn E."/>
            <person name="Kini R.M."/>
            <person name="Richardson M.K."/>
        </authorList>
    </citation>
    <scope>NUCLEOTIDE SEQUENCE</scope>
    <source>
        <tissue evidence="7">Blood</tissue>
    </source>
</reference>
<organism evidence="7 8">
    <name type="scientific">Ophiophagus hannah</name>
    <name type="common">King cobra</name>
    <name type="synonym">Naja hannah</name>
    <dbReference type="NCBI Taxonomy" id="8665"/>
    <lineage>
        <taxon>Eukaryota</taxon>
        <taxon>Metazoa</taxon>
        <taxon>Chordata</taxon>
        <taxon>Craniata</taxon>
        <taxon>Vertebrata</taxon>
        <taxon>Euteleostomi</taxon>
        <taxon>Lepidosauria</taxon>
        <taxon>Squamata</taxon>
        <taxon>Bifurcata</taxon>
        <taxon>Unidentata</taxon>
        <taxon>Episquamata</taxon>
        <taxon>Toxicofera</taxon>
        <taxon>Serpentes</taxon>
        <taxon>Colubroidea</taxon>
        <taxon>Elapidae</taxon>
        <taxon>Elapinae</taxon>
        <taxon>Ophiophagus</taxon>
    </lineage>
</organism>
<dbReference type="PANTHER" id="PTHR22803">
    <property type="entry name" value="MANNOSE, PHOSPHOLIPASE, LECTIN RECEPTOR RELATED"/>
    <property type="match status" value="1"/>
</dbReference>
<dbReference type="AlphaFoldDB" id="V8P6C4"/>
<dbReference type="Proteomes" id="UP000018936">
    <property type="component" value="Unassembled WGS sequence"/>
</dbReference>
<sequence length="531" mass="62350">MHLSKWTDGSDLDYVNFHPLLQQRLKKLPFDVFKEEESSHCGVLLNNPKAYPGTWNFTSCADTLPLAICQKHADSVENQTIQVPEYTMKYLNVTYTIILKKLTWFDAQEECLKSNMRLVSITEQYQQAFLGSQVALHNHQLWIGLTSNDDGRHYHWSDEKHISFSRWSEESKDLLDDTETQEAYPGSIKCPHQVKNMPWIAYQNSCYTFLIPQTRWSRLKTVEANHLCMKMNSNASLLSIKDEDENDFILEQFQSFSGVVQWMWLGLIYDTDGNLLKWSDDTYVSYNNWRNGRPNIKSNFFLAGVNVDGFWDIYNHSHNNWLYWQFGFHSLLVCKLDLEPKISQPPLPTKLPYKNNVYWILRQQLNWYDAWKECKQKGSDLASIHSISEQVFLEDIGNDSDFEWSDGSRFDYQPWEYQHSHSFGNCFAMDTKGIWNRRKCTSQGDEVQLKQTETSSKCPDSPNGASQWLYYKDYCYAFDMAFYNYSIYTADTAKKVCKKLDPSADLLTIKDGEENKFYGLEYNLMVRKSWM</sequence>
<comment type="similarity">
    <text evidence="2">Belongs to the true venom lectin family.</text>
</comment>
<evidence type="ECO:0000313" key="7">
    <source>
        <dbReference type="EMBL" id="ETE69553.1"/>
    </source>
</evidence>
<keyword evidence="5" id="KW-1015">Disulfide bond</keyword>
<protein>
    <submittedName>
        <fullName evidence="7">Lymphocyte antigen 75</fullName>
    </submittedName>
</protein>
<dbReference type="SMART" id="SM00034">
    <property type="entry name" value="CLECT"/>
    <property type="match status" value="3"/>
</dbReference>
<proteinExistence type="inferred from homology"/>
<dbReference type="SUPFAM" id="SSF56436">
    <property type="entry name" value="C-type lectin-like"/>
    <property type="match status" value="5"/>
</dbReference>
<dbReference type="GO" id="GO:0005576">
    <property type="term" value="C:extracellular region"/>
    <property type="evidence" value="ECO:0007669"/>
    <property type="project" value="UniProtKB-SubCell"/>
</dbReference>
<comment type="caution">
    <text evidence="7">The sequence shown here is derived from an EMBL/GenBank/DDBJ whole genome shotgun (WGS) entry which is preliminary data.</text>
</comment>
<dbReference type="InterPro" id="IPR016187">
    <property type="entry name" value="CTDL_fold"/>
</dbReference>
<name>V8P6C4_OPHHA</name>
<feature type="domain" description="C-type lectin" evidence="6">
    <location>
        <begin position="202"/>
        <end position="312"/>
    </location>
</feature>
<keyword evidence="4" id="KW-0106">Calcium</keyword>
<evidence type="ECO:0000256" key="3">
    <source>
        <dbReference type="ARBA" id="ARBA00022525"/>
    </source>
</evidence>
<dbReference type="InterPro" id="IPR001304">
    <property type="entry name" value="C-type_lectin-like"/>
</dbReference>
<dbReference type="EMBL" id="AZIM01000741">
    <property type="protein sequence ID" value="ETE69553.1"/>
    <property type="molecule type" value="Genomic_DNA"/>
</dbReference>
<dbReference type="InterPro" id="IPR016186">
    <property type="entry name" value="C-type_lectin-like/link_sf"/>
</dbReference>
<dbReference type="OrthoDB" id="6153550at2759"/>
<evidence type="ECO:0000256" key="1">
    <source>
        <dbReference type="ARBA" id="ARBA00004613"/>
    </source>
</evidence>
<keyword evidence="3" id="KW-0964">Secreted</keyword>
<evidence type="ECO:0000256" key="4">
    <source>
        <dbReference type="ARBA" id="ARBA00022837"/>
    </source>
</evidence>
<dbReference type="Pfam" id="PF00059">
    <property type="entry name" value="Lectin_C"/>
    <property type="match status" value="3"/>
</dbReference>
<dbReference type="Gene3D" id="3.10.100.10">
    <property type="entry name" value="Mannose-Binding Protein A, subunit A"/>
    <property type="match status" value="5"/>
</dbReference>
<keyword evidence="8" id="KW-1185">Reference proteome</keyword>